<accession>A0A656Z6G4</accession>
<dbReference type="AlphaFoldDB" id="A0A656Z6G4"/>
<organism evidence="1">
    <name type="scientific">Brucella anthropi</name>
    <name type="common">Ochrobactrum anthropi</name>
    <dbReference type="NCBI Taxonomy" id="529"/>
    <lineage>
        <taxon>Bacteria</taxon>
        <taxon>Pseudomonadati</taxon>
        <taxon>Pseudomonadota</taxon>
        <taxon>Alphaproteobacteria</taxon>
        <taxon>Hyphomicrobiales</taxon>
        <taxon>Brucellaceae</taxon>
        <taxon>Brucella/Ochrobactrum group</taxon>
        <taxon>Brucella</taxon>
    </lineage>
</organism>
<comment type="caution">
    <text evidence="1">The sequence shown here is derived from an EMBL/GenBank/DDBJ whole genome shotgun (WGS) entry which is preliminary data.</text>
</comment>
<dbReference type="EMBL" id="LUAY01000321">
    <property type="protein sequence ID" value="KYB46257.1"/>
    <property type="molecule type" value="Genomic_DNA"/>
</dbReference>
<reference evidence="1" key="1">
    <citation type="submission" date="2016-02" db="EMBL/GenBank/DDBJ databases">
        <title>Genomic sequences of Ochrobactrum anthropi.</title>
        <authorList>
            <person name="Chudasama K.S."/>
            <person name="Thaker V.S."/>
        </authorList>
    </citation>
    <scope>NUCLEOTIDE SEQUENCE [LARGE SCALE GENOMIC DNA]</scope>
    <source>
        <strain evidence="1">SUBG007</strain>
    </source>
</reference>
<sequence length="80" mass="8954">MFDREYFLIFKDALLLTHHVNEFNARECDAGLSFGFETKYGASASFDATVILFNGIVHIFAGTNDNRFASLSEPVLCITL</sequence>
<protein>
    <submittedName>
        <fullName evidence="1">Uncharacterized protein</fullName>
    </submittedName>
</protein>
<proteinExistence type="predicted"/>
<evidence type="ECO:0000313" key="1">
    <source>
        <dbReference type="EMBL" id="KYB46257.1"/>
    </source>
</evidence>
<name>A0A656Z6G4_BRUAN</name>
<gene>
    <name evidence="1" type="ORF">AB664_22910</name>
</gene>